<accession>A0A2T5HUC5</accession>
<dbReference type="SUPFAM" id="SSF54427">
    <property type="entry name" value="NTF2-like"/>
    <property type="match status" value="1"/>
</dbReference>
<dbReference type="Pfam" id="PF07366">
    <property type="entry name" value="SnoaL"/>
    <property type="match status" value="1"/>
</dbReference>
<dbReference type="RefSeq" id="WP_146168237.1">
    <property type="nucleotide sequence ID" value="NZ_QAOH01000002.1"/>
</dbReference>
<dbReference type="EMBL" id="QAOH01000002">
    <property type="protein sequence ID" value="PTQ75192.1"/>
    <property type="molecule type" value="Genomic_DNA"/>
</dbReference>
<sequence>MTGMNLLKAWYDKVWVQGDLNAVAEFFDTEALASGLMSDFAAQLEDFQTLVPAVRHALRNITISVEDSMEMGDKVWARMTLHAQKAEDMTPIHISGQVMVRLKDSKIIEAHNNYDFVSYFEQMGNLPKDSVALMLAGETLA</sequence>
<protein>
    <submittedName>
        <fullName evidence="1">SnoaL-like polyketide cyclase</fullName>
    </submittedName>
</protein>
<dbReference type="Proteomes" id="UP000244077">
    <property type="component" value="Unassembled WGS sequence"/>
</dbReference>
<comment type="caution">
    <text evidence="1">The sequence shown here is derived from an EMBL/GenBank/DDBJ whole genome shotgun (WGS) entry which is preliminary data.</text>
</comment>
<organism evidence="1 2">
    <name type="scientific">Celeribacter persicus</name>
    <dbReference type="NCBI Taxonomy" id="1651082"/>
    <lineage>
        <taxon>Bacteria</taxon>
        <taxon>Pseudomonadati</taxon>
        <taxon>Pseudomonadota</taxon>
        <taxon>Alphaproteobacteria</taxon>
        <taxon>Rhodobacterales</taxon>
        <taxon>Roseobacteraceae</taxon>
        <taxon>Celeribacter</taxon>
    </lineage>
</organism>
<gene>
    <name evidence="1" type="ORF">C8N42_102109</name>
</gene>
<evidence type="ECO:0000313" key="2">
    <source>
        <dbReference type="Proteomes" id="UP000244077"/>
    </source>
</evidence>
<evidence type="ECO:0000313" key="1">
    <source>
        <dbReference type="EMBL" id="PTQ75192.1"/>
    </source>
</evidence>
<dbReference type="InterPro" id="IPR032710">
    <property type="entry name" value="NTF2-like_dom_sf"/>
</dbReference>
<dbReference type="AlphaFoldDB" id="A0A2T5HUC5"/>
<dbReference type="InterPro" id="IPR009959">
    <property type="entry name" value="Cyclase_SnoaL-like"/>
</dbReference>
<dbReference type="OrthoDB" id="7844074at2"/>
<proteinExistence type="predicted"/>
<name>A0A2T5HUC5_9RHOB</name>
<dbReference type="Gene3D" id="3.10.450.50">
    <property type="match status" value="1"/>
</dbReference>
<keyword evidence="2" id="KW-1185">Reference proteome</keyword>
<reference evidence="1 2" key="1">
    <citation type="submission" date="2018-04" db="EMBL/GenBank/DDBJ databases">
        <title>Genomic Encyclopedia of Archaeal and Bacterial Type Strains, Phase II (KMG-II): from individual species to whole genera.</title>
        <authorList>
            <person name="Goeker M."/>
        </authorList>
    </citation>
    <scope>NUCLEOTIDE SEQUENCE [LARGE SCALE GENOMIC DNA]</scope>
    <source>
        <strain evidence="1 2">DSM 100434</strain>
    </source>
</reference>
<dbReference type="GO" id="GO:0030638">
    <property type="term" value="P:polyketide metabolic process"/>
    <property type="evidence" value="ECO:0007669"/>
    <property type="project" value="InterPro"/>
</dbReference>